<keyword evidence="4 7" id="KW-0949">S-adenosyl-L-methionine</keyword>
<comment type="catalytic activity">
    <reaction evidence="6">
        <text>a 2'-deoxycytidine in DNA + S-adenosyl-L-methionine = a 5-methyl-2'-deoxycytidine in DNA + S-adenosyl-L-homocysteine + H(+)</text>
        <dbReference type="Rhea" id="RHEA:13681"/>
        <dbReference type="Rhea" id="RHEA-COMP:11369"/>
        <dbReference type="Rhea" id="RHEA-COMP:11370"/>
        <dbReference type="ChEBI" id="CHEBI:15378"/>
        <dbReference type="ChEBI" id="CHEBI:57856"/>
        <dbReference type="ChEBI" id="CHEBI:59789"/>
        <dbReference type="ChEBI" id="CHEBI:85452"/>
        <dbReference type="ChEBI" id="CHEBI:85454"/>
        <dbReference type="EC" id="2.1.1.37"/>
    </reaction>
</comment>
<dbReference type="SUPFAM" id="SSF53335">
    <property type="entry name" value="S-adenosyl-L-methionine-dependent methyltransferases"/>
    <property type="match status" value="1"/>
</dbReference>
<dbReference type="Gene3D" id="3.90.120.10">
    <property type="entry name" value="DNA Methylase, subunit A, domain 2"/>
    <property type="match status" value="1"/>
</dbReference>
<evidence type="ECO:0000256" key="4">
    <source>
        <dbReference type="ARBA" id="ARBA00022691"/>
    </source>
</evidence>
<dbReference type="GO" id="GO:0009307">
    <property type="term" value="P:DNA restriction-modification system"/>
    <property type="evidence" value="ECO:0007669"/>
    <property type="project" value="UniProtKB-KW"/>
</dbReference>
<dbReference type="InterPro" id="IPR050390">
    <property type="entry name" value="C5-Methyltransferase"/>
</dbReference>
<dbReference type="PANTHER" id="PTHR10629:SF52">
    <property type="entry name" value="DNA (CYTOSINE-5)-METHYLTRANSFERASE 1"/>
    <property type="match status" value="1"/>
</dbReference>
<keyword evidence="2 7" id="KW-0489">Methyltransferase</keyword>
<dbReference type="GO" id="GO:0003886">
    <property type="term" value="F:DNA (cytosine-5-)-methyltransferase activity"/>
    <property type="evidence" value="ECO:0007669"/>
    <property type="project" value="UniProtKB-EC"/>
</dbReference>
<dbReference type="GO" id="GO:0032259">
    <property type="term" value="P:methylation"/>
    <property type="evidence" value="ECO:0007669"/>
    <property type="project" value="UniProtKB-KW"/>
</dbReference>
<keyword evidence="5" id="KW-0680">Restriction system</keyword>
<dbReference type="PANTHER" id="PTHR10629">
    <property type="entry name" value="CYTOSINE-SPECIFIC METHYLTRANSFERASE"/>
    <property type="match status" value="1"/>
</dbReference>
<organism evidence="8 9">
    <name type="scientific">Chryseobacterium nakagawai</name>
    <dbReference type="NCBI Taxonomy" id="1241982"/>
    <lineage>
        <taxon>Bacteria</taxon>
        <taxon>Pseudomonadati</taxon>
        <taxon>Bacteroidota</taxon>
        <taxon>Flavobacteriia</taxon>
        <taxon>Flavobacteriales</taxon>
        <taxon>Weeksellaceae</taxon>
        <taxon>Chryseobacterium group</taxon>
        <taxon>Chryseobacterium</taxon>
    </lineage>
</organism>
<keyword evidence="3 7" id="KW-0808">Transferase</keyword>
<feature type="active site" evidence="7">
    <location>
        <position position="104"/>
    </location>
</feature>
<evidence type="ECO:0000256" key="5">
    <source>
        <dbReference type="ARBA" id="ARBA00022747"/>
    </source>
</evidence>
<dbReference type="EMBL" id="CP033923">
    <property type="protein sequence ID" value="AZA93021.1"/>
    <property type="molecule type" value="Genomic_DNA"/>
</dbReference>
<sequence length="492" mass="56061">MNRKYIKIGTLLISLIYVDLFCGAGGTSTGIETAKVKGEKCAKVIVCVNHDPTAIASHAENHPDSCHFTEDIKTLDLAPVIIRMKEMRELYPLAKVVLWASLECTNHSKAKGGMSRDADSRTLANHLFRYIDAINPDSVQIENVEEFLIWGPLMIKEIHKNNTSYCPLDLVTIDKKKKIKELRPIWIPIKERKAEYYNAWLDEVLKRGFSYDYKLLNAADFGAYTSRKRLFIQFNKNIPTVWPEQTHSKNPEATLFGQLEKWKAVKDVLDLNDLGESIFDKIESDKTYQRILLGLKRETNKHFLTSYYGNGSAHSIDAPIGTLTTKDRCALHYIHYDYSSLTTSSINNPAGAVTTVPKHNLMSIQWLMDTQFGRVSKSIDEPSPTIIARQDKKPLYILQAERGYPSDFIKESDSDVVKEIKEFMILNHIKSITMRMLTVQELKEIMGFPKDYILKGTKTDQKKFIGNAVEVTMARKICEATANRLLERKKAA</sequence>
<evidence type="ECO:0000256" key="2">
    <source>
        <dbReference type="ARBA" id="ARBA00022603"/>
    </source>
</evidence>
<keyword evidence="9" id="KW-1185">Reference proteome</keyword>
<dbReference type="GO" id="GO:0003677">
    <property type="term" value="F:DNA binding"/>
    <property type="evidence" value="ECO:0007669"/>
    <property type="project" value="TreeGrafter"/>
</dbReference>
<dbReference type="EC" id="2.1.1.37" evidence="1"/>
<reference evidence="8 9" key="1">
    <citation type="submission" date="2018-11" db="EMBL/GenBank/DDBJ databases">
        <title>Proposal to divide the Flavobacteriaceae and reorganize its genera based on Amino Acid Identity values calculated from whole genome sequences.</title>
        <authorList>
            <person name="Nicholson A.C."/>
            <person name="Gulvik C.A."/>
            <person name="Whitney A.M."/>
            <person name="Humrighouse B.W."/>
            <person name="Bell M."/>
            <person name="Holmes B."/>
            <person name="Steigerwalt A.G."/>
            <person name="Villarma A."/>
            <person name="Sheth M."/>
            <person name="Batra D."/>
            <person name="Pryor J."/>
            <person name="Bernardet J.-F."/>
            <person name="Hugo C."/>
            <person name="Kampfer P."/>
            <person name="Newman J."/>
            <person name="McQuiston J.R."/>
        </authorList>
    </citation>
    <scope>NUCLEOTIDE SEQUENCE [LARGE SCALE GENOMIC DNA]</scope>
    <source>
        <strain evidence="8 9">G0041</strain>
    </source>
</reference>
<protein>
    <recommendedName>
        <fullName evidence="1">DNA (cytosine-5-)-methyltransferase</fullName>
        <ecNumber evidence="1">2.1.1.37</ecNumber>
    </recommendedName>
</protein>
<evidence type="ECO:0000256" key="6">
    <source>
        <dbReference type="ARBA" id="ARBA00047422"/>
    </source>
</evidence>
<gene>
    <name evidence="8" type="ORF">EG343_21665</name>
</gene>
<accession>A0AAD1DSP1</accession>
<dbReference type="GO" id="GO:0044027">
    <property type="term" value="P:negative regulation of gene expression via chromosomal CpG island methylation"/>
    <property type="evidence" value="ECO:0007669"/>
    <property type="project" value="TreeGrafter"/>
</dbReference>
<name>A0AAD1DSP1_CHRNA</name>
<dbReference type="AlphaFoldDB" id="A0AAD1DSP1"/>
<dbReference type="REBASE" id="282417">
    <property type="entry name" value="M.Cna41ORF21665P"/>
</dbReference>
<evidence type="ECO:0000313" key="9">
    <source>
        <dbReference type="Proteomes" id="UP000278288"/>
    </source>
</evidence>
<evidence type="ECO:0000256" key="1">
    <source>
        <dbReference type="ARBA" id="ARBA00011975"/>
    </source>
</evidence>
<dbReference type="Pfam" id="PF00145">
    <property type="entry name" value="DNA_methylase"/>
    <property type="match status" value="2"/>
</dbReference>
<proteinExistence type="inferred from homology"/>
<dbReference type="Proteomes" id="UP000278288">
    <property type="component" value="Chromosome"/>
</dbReference>
<comment type="similarity">
    <text evidence="7">Belongs to the class I-like SAM-binding methyltransferase superfamily. C5-methyltransferase family.</text>
</comment>
<dbReference type="Gene3D" id="3.40.50.150">
    <property type="entry name" value="Vaccinia Virus protein VP39"/>
    <property type="match status" value="1"/>
</dbReference>
<dbReference type="InterPro" id="IPR029063">
    <property type="entry name" value="SAM-dependent_MTases_sf"/>
</dbReference>
<dbReference type="KEGG" id="cnk:EG343_21665"/>
<evidence type="ECO:0000256" key="3">
    <source>
        <dbReference type="ARBA" id="ARBA00022679"/>
    </source>
</evidence>
<evidence type="ECO:0000256" key="7">
    <source>
        <dbReference type="PROSITE-ProRule" id="PRU01016"/>
    </source>
</evidence>
<dbReference type="InterPro" id="IPR001525">
    <property type="entry name" value="C5_MeTfrase"/>
</dbReference>
<dbReference type="PROSITE" id="PS51679">
    <property type="entry name" value="SAM_MT_C5"/>
    <property type="match status" value="1"/>
</dbReference>
<evidence type="ECO:0000313" key="8">
    <source>
        <dbReference type="EMBL" id="AZA93021.1"/>
    </source>
</evidence>
<dbReference type="RefSeq" id="WP_123859707.1">
    <property type="nucleotide sequence ID" value="NZ_CP033923.1"/>
</dbReference>